<evidence type="ECO:0000256" key="1">
    <source>
        <dbReference type="SAM" id="MobiDB-lite"/>
    </source>
</evidence>
<dbReference type="PANTHER" id="PTHR21586">
    <property type="entry name" value="TIPA"/>
    <property type="match status" value="1"/>
</dbReference>
<feature type="region of interest" description="Disordered" evidence="1">
    <location>
        <begin position="1"/>
        <end position="23"/>
    </location>
</feature>
<dbReference type="OrthoDB" id="2556847at2759"/>
<keyword evidence="4" id="KW-1185">Reference proteome</keyword>
<feature type="region of interest" description="Disordered" evidence="1">
    <location>
        <begin position="431"/>
        <end position="450"/>
    </location>
</feature>
<dbReference type="InterPro" id="IPR001932">
    <property type="entry name" value="PPM-type_phosphatase-like_dom"/>
</dbReference>
<evidence type="ECO:0000259" key="2">
    <source>
        <dbReference type="SMART" id="SM00332"/>
    </source>
</evidence>
<feature type="compositionally biased region" description="Low complexity" evidence="1">
    <location>
        <begin position="326"/>
        <end position="335"/>
    </location>
</feature>
<evidence type="ECO:0000313" key="3">
    <source>
        <dbReference type="EMBL" id="KAB7497284.1"/>
    </source>
</evidence>
<name>A0A5N5SSU9_9CRUS</name>
<feature type="region of interest" description="Disordered" evidence="1">
    <location>
        <begin position="269"/>
        <end position="364"/>
    </location>
</feature>
<dbReference type="Gene3D" id="3.60.40.10">
    <property type="entry name" value="PPM-type phosphatase domain"/>
    <property type="match status" value="1"/>
</dbReference>
<feature type="compositionally biased region" description="Polar residues" evidence="1">
    <location>
        <begin position="568"/>
        <end position="600"/>
    </location>
</feature>
<protein>
    <submittedName>
        <fullName evidence="3">PP2C-like domain-containing protein</fullName>
    </submittedName>
</protein>
<organism evidence="3 4">
    <name type="scientific">Armadillidium nasatum</name>
    <dbReference type="NCBI Taxonomy" id="96803"/>
    <lineage>
        <taxon>Eukaryota</taxon>
        <taxon>Metazoa</taxon>
        <taxon>Ecdysozoa</taxon>
        <taxon>Arthropoda</taxon>
        <taxon>Crustacea</taxon>
        <taxon>Multicrustacea</taxon>
        <taxon>Malacostraca</taxon>
        <taxon>Eumalacostraca</taxon>
        <taxon>Peracarida</taxon>
        <taxon>Isopoda</taxon>
        <taxon>Oniscidea</taxon>
        <taxon>Crinocheta</taxon>
        <taxon>Armadillidiidae</taxon>
        <taxon>Armadillidium</taxon>
    </lineage>
</organism>
<feature type="compositionally biased region" description="Polar residues" evidence="1">
    <location>
        <begin position="280"/>
        <end position="291"/>
    </location>
</feature>
<feature type="region of interest" description="Disordered" evidence="1">
    <location>
        <begin position="561"/>
        <end position="600"/>
    </location>
</feature>
<gene>
    <name evidence="3" type="ORF">Anas_07252</name>
</gene>
<evidence type="ECO:0000313" key="4">
    <source>
        <dbReference type="Proteomes" id="UP000326759"/>
    </source>
</evidence>
<dbReference type="PANTHER" id="PTHR21586:SF0">
    <property type="entry name" value="PP2C-LIKE DOMAIN-CONTAINING PROTEIN CG9801"/>
    <property type="match status" value="1"/>
</dbReference>
<proteinExistence type="predicted"/>
<dbReference type="Proteomes" id="UP000326759">
    <property type="component" value="Unassembled WGS sequence"/>
</dbReference>
<sequence length="600" mass="65796">MRNAYTRESGARGRKKKGRTAQPTIVFGRSVEELPPRSIGKLKRPSFAAYTGPGGGLAAVNRTQPVLETSEPDVDFIDAEDALPDDQPNAYVTCQRPPPHGVNWGEEASLAAKCAIHGCLSHINTALFSPGVAPPTTTTDLFVALLRSFHSAHNLILQEHGMLTTLTVAIVAPLLNSETSFVVCVCNVGDSLAYVYSQKHGVREITQGSHDIYSMRDMRDALGALGPVDGLNPELNNLTCSMTFCEESDVVFITSDGISDNFDPVVGKFVLPKPEPKPSKGNNSTQGFTNNKNRRTHSGMNHHSSPDRNSSRQHRSAPVSGSVRNQQRQLGQQFQHSRRQHSNASDGFRQPVSRSKSQPAVSEAEVYRHDPFLPIVEAHQRHELTLLRMEDLLRSGLTSNCSVSTAQALCLEMVHFATKLTVAKRRILEDPDLYPPAGAPQDLSRNEQRDRRRKVCEKLALVPGKLDHATVVAFTVGNYSVDRKDGESSTSEDIQLPVLSSNPYKDTRIGKIHKEAEAFKAPLASPDSMRSIASQFEEARYAYIRGDPIVGDYVTAPLKTDTRKGVGTPSTENLNAKTGNLNQNTSEKENTNPNLYETVI</sequence>
<comment type="caution">
    <text evidence="3">The sequence shown here is derived from an EMBL/GenBank/DDBJ whole genome shotgun (WGS) entry which is preliminary data.</text>
</comment>
<dbReference type="SUPFAM" id="SSF81606">
    <property type="entry name" value="PP2C-like"/>
    <property type="match status" value="1"/>
</dbReference>
<dbReference type="AlphaFoldDB" id="A0A5N5SSU9"/>
<reference evidence="3 4" key="1">
    <citation type="journal article" date="2019" name="PLoS Biol.">
        <title>Sex chromosomes control vertical transmission of feminizing Wolbachia symbionts in an isopod.</title>
        <authorList>
            <person name="Becking T."/>
            <person name="Chebbi M.A."/>
            <person name="Giraud I."/>
            <person name="Moumen B."/>
            <person name="Laverre T."/>
            <person name="Caubet Y."/>
            <person name="Peccoud J."/>
            <person name="Gilbert C."/>
            <person name="Cordaux R."/>
        </authorList>
    </citation>
    <scope>NUCLEOTIDE SEQUENCE [LARGE SCALE GENOMIC DNA]</scope>
    <source>
        <strain evidence="3">ANa2</strain>
        <tissue evidence="3">Whole body excluding digestive tract and cuticle</tissue>
    </source>
</reference>
<dbReference type="SMART" id="SM00332">
    <property type="entry name" value="PP2Cc"/>
    <property type="match status" value="1"/>
</dbReference>
<dbReference type="EMBL" id="SEYY01020470">
    <property type="protein sequence ID" value="KAB7497284.1"/>
    <property type="molecule type" value="Genomic_DNA"/>
</dbReference>
<dbReference type="InterPro" id="IPR053287">
    <property type="entry name" value="PP2C-like_domain"/>
</dbReference>
<accession>A0A5N5SSU9</accession>
<feature type="domain" description="PPM-type phosphatase" evidence="2">
    <location>
        <begin position="63"/>
        <end position="406"/>
    </location>
</feature>
<dbReference type="InterPro" id="IPR036457">
    <property type="entry name" value="PPM-type-like_dom_sf"/>
</dbReference>